<dbReference type="WBParaSite" id="ACRNAN_scaffold4002.g16052.t1">
    <property type="protein sequence ID" value="ACRNAN_scaffold4002.g16052.t1"/>
    <property type="gene ID" value="ACRNAN_scaffold4002.g16052"/>
</dbReference>
<evidence type="ECO:0000256" key="1">
    <source>
        <dbReference type="ARBA" id="ARBA00022741"/>
    </source>
</evidence>
<keyword evidence="1" id="KW-0547">Nucleotide-binding</keyword>
<keyword evidence="4" id="KW-1185">Reference proteome</keyword>
<reference evidence="5" key="1">
    <citation type="submission" date="2022-11" db="UniProtKB">
        <authorList>
            <consortium name="WormBaseParasite"/>
        </authorList>
    </citation>
    <scope>IDENTIFICATION</scope>
</reference>
<dbReference type="Gene3D" id="2.40.30.10">
    <property type="entry name" value="Translation factors"/>
    <property type="match status" value="1"/>
</dbReference>
<dbReference type="PANTHER" id="PTHR43381:SF4">
    <property type="entry name" value="EUKARYOTIC TRANSLATION INITIATION FACTOR 5B"/>
    <property type="match status" value="1"/>
</dbReference>
<dbReference type="InterPro" id="IPR015760">
    <property type="entry name" value="TIF_IF2"/>
</dbReference>
<organism evidence="4 5">
    <name type="scientific">Acrobeloides nanus</name>
    <dbReference type="NCBI Taxonomy" id="290746"/>
    <lineage>
        <taxon>Eukaryota</taxon>
        <taxon>Metazoa</taxon>
        <taxon>Ecdysozoa</taxon>
        <taxon>Nematoda</taxon>
        <taxon>Chromadorea</taxon>
        <taxon>Rhabditida</taxon>
        <taxon>Tylenchina</taxon>
        <taxon>Cephalobomorpha</taxon>
        <taxon>Cephaloboidea</taxon>
        <taxon>Cephalobidae</taxon>
        <taxon>Acrobeloides</taxon>
    </lineage>
</organism>
<evidence type="ECO:0000313" key="5">
    <source>
        <dbReference type="WBParaSite" id="ACRNAN_scaffold4002.g16052.t1"/>
    </source>
</evidence>
<keyword evidence="2" id="KW-0342">GTP-binding</keyword>
<dbReference type="GO" id="GO:0005739">
    <property type="term" value="C:mitochondrion"/>
    <property type="evidence" value="ECO:0007669"/>
    <property type="project" value="TreeGrafter"/>
</dbReference>
<dbReference type="PANTHER" id="PTHR43381">
    <property type="entry name" value="TRANSLATION INITIATION FACTOR IF-2-RELATED"/>
    <property type="match status" value="1"/>
</dbReference>
<dbReference type="InterPro" id="IPR027417">
    <property type="entry name" value="P-loop_NTPase"/>
</dbReference>
<dbReference type="SUPFAM" id="SSF52540">
    <property type="entry name" value="P-loop containing nucleoside triphosphate hydrolases"/>
    <property type="match status" value="1"/>
</dbReference>
<protein>
    <submittedName>
        <fullName evidence="5">Tr-type G domain-containing protein</fullName>
    </submittedName>
</protein>
<dbReference type="Proteomes" id="UP000887540">
    <property type="component" value="Unplaced"/>
</dbReference>
<dbReference type="GO" id="GO:0003924">
    <property type="term" value="F:GTPase activity"/>
    <property type="evidence" value="ECO:0007669"/>
    <property type="project" value="InterPro"/>
</dbReference>
<dbReference type="Gene3D" id="3.40.50.300">
    <property type="entry name" value="P-loop containing nucleotide triphosphate hydrolases"/>
    <property type="match status" value="1"/>
</dbReference>
<evidence type="ECO:0000259" key="3">
    <source>
        <dbReference type="Pfam" id="PF00009"/>
    </source>
</evidence>
<feature type="domain" description="Tr-type G" evidence="3">
    <location>
        <begin position="45"/>
        <end position="192"/>
    </location>
</feature>
<evidence type="ECO:0000313" key="4">
    <source>
        <dbReference type="Proteomes" id="UP000887540"/>
    </source>
</evidence>
<accession>A0A914DW93</accession>
<name>A0A914DW93_9BILA</name>
<dbReference type="AlphaFoldDB" id="A0A914DW93"/>
<dbReference type="GO" id="GO:0005525">
    <property type="term" value="F:GTP binding"/>
    <property type="evidence" value="ECO:0007669"/>
    <property type="project" value="UniProtKB-KW"/>
</dbReference>
<dbReference type="Pfam" id="PF00009">
    <property type="entry name" value="GTP_EFTU"/>
    <property type="match status" value="1"/>
</dbReference>
<dbReference type="GO" id="GO:0003743">
    <property type="term" value="F:translation initiation factor activity"/>
    <property type="evidence" value="ECO:0007669"/>
    <property type="project" value="TreeGrafter"/>
</dbReference>
<dbReference type="InterPro" id="IPR000795">
    <property type="entry name" value="T_Tr_GTP-bd_dom"/>
</dbReference>
<evidence type="ECO:0000256" key="2">
    <source>
        <dbReference type="ARBA" id="ARBA00023134"/>
    </source>
</evidence>
<sequence length="369" mass="41824">MIIDESRERYSKSYRFSEHTLVPIKAIEELCENVKDFNPKNVKISSLLFMDMPGNESFIVSTIRKKRYFSVCDLLILVIDMVFGIESNEIIQIAKRHRHCIIVLNKLDRLFGYKSNPCKDIWQHLESQSSHFKSEFQTRYEKIVTEFSKEGINAMFANMNTNSSEYMPIVPISAYHGDGIGNLISCILEYSQTCLSQKLAICQELDCTILESRDMPGFRTPIDVVIKNGILKKNDTIVLMGKDGVMCTVILEILVEKFSVEFQDMFRNKYEQHEEITGVQIVKILANGLKNALLGLPLFVAHSDDDIDQLKFIFISSLFSDSLSSQPQPAAFPAYSAVSAPMKKNKKAVETTIKVGSAGQLSVNLLKIF</sequence>
<proteinExistence type="predicted"/>